<name>A0A927WH30_SELRU</name>
<dbReference type="AlphaFoldDB" id="A0A927WH30"/>
<evidence type="ECO:0000313" key="2">
    <source>
        <dbReference type="EMBL" id="MBE6084636.1"/>
    </source>
</evidence>
<dbReference type="Proteomes" id="UP000772151">
    <property type="component" value="Unassembled WGS sequence"/>
</dbReference>
<comment type="caution">
    <text evidence="2">The sequence shown here is derived from an EMBL/GenBank/DDBJ whole genome shotgun (WGS) entry which is preliminary data.</text>
</comment>
<proteinExistence type="predicted"/>
<reference evidence="2" key="1">
    <citation type="submission" date="2019-04" db="EMBL/GenBank/DDBJ databases">
        <title>Evolution of Biomass-Degrading Anaerobic Consortia Revealed by Metagenomics.</title>
        <authorList>
            <person name="Peng X."/>
        </authorList>
    </citation>
    <scope>NUCLEOTIDE SEQUENCE</scope>
    <source>
        <strain evidence="2">SIG242</strain>
    </source>
</reference>
<sequence length="112" mass="12073">MASVDRAIGYHGQSKNSRFSPNFSGCEPAGRERGVIDTVNCIDIGILFLCICVGRFFWACSRYVDKARPARDINIGLQVPTVNGLLNLGISGKNGPNAKDHPASSKFGGHKH</sequence>
<dbReference type="EMBL" id="SVCA01000002">
    <property type="protein sequence ID" value="MBE6084636.1"/>
    <property type="molecule type" value="Genomic_DNA"/>
</dbReference>
<feature type="region of interest" description="Disordered" evidence="1">
    <location>
        <begin position="92"/>
        <end position="112"/>
    </location>
</feature>
<protein>
    <submittedName>
        <fullName evidence="2">Uncharacterized protein</fullName>
    </submittedName>
</protein>
<organism evidence="2 3">
    <name type="scientific">Selenomonas ruminantium</name>
    <dbReference type="NCBI Taxonomy" id="971"/>
    <lineage>
        <taxon>Bacteria</taxon>
        <taxon>Bacillati</taxon>
        <taxon>Bacillota</taxon>
        <taxon>Negativicutes</taxon>
        <taxon>Selenomonadales</taxon>
        <taxon>Selenomonadaceae</taxon>
        <taxon>Selenomonas</taxon>
    </lineage>
</organism>
<evidence type="ECO:0000313" key="3">
    <source>
        <dbReference type="Proteomes" id="UP000772151"/>
    </source>
</evidence>
<gene>
    <name evidence="2" type="ORF">E7203_04090</name>
</gene>
<evidence type="ECO:0000256" key="1">
    <source>
        <dbReference type="SAM" id="MobiDB-lite"/>
    </source>
</evidence>
<accession>A0A927WH30</accession>